<dbReference type="AlphaFoldDB" id="A0A1S6HLS2"/>
<evidence type="ECO:0000259" key="2">
    <source>
        <dbReference type="PROSITE" id="PS51832"/>
    </source>
</evidence>
<dbReference type="InterPro" id="IPR003607">
    <property type="entry name" value="HD/PDEase_dom"/>
</dbReference>
<organism evidence="3 4">
    <name type="scientific">Shewanella psychrophila</name>
    <dbReference type="NCBI Taxonomy" id="225848"/>
    <lineage>
        <taxon>Bacteria</taxon>
        <taxon>Pseudomonadati</taxon>
        <taxon>Pseudomonadota</taxon>
        <taxon>Gammaproteobacteria</taxon>
        <taxon>Alteromonadales</taxon>
        <taxon>Shewanellaceae</taxon>
        <taxon>Shewanella</taxon>
    </lineage>
</organism>
<dbReference type="InterPro" id="IPR006674">
    <property type="entry name" value="HD_domain"/>
</dbReference>
<evidence type="ECO:0000259" key="1">
    <source>
        <dbReference type="PROSITE" id="PS51831"/>
    </source>
</evidence>
<reference evidence="3 4" key="1">
    <citation type="submission" date="2016-03" db="EMBL/GenBank/DDBJ databases">
        <title>Complete genome sequence of Shewanella psychrophila WP2, a deep sea bacterium isolated from west Pacific sediment.</title>
        <authorList>
            <person name="Xu G."/>
            <person name="Jian H."/>
        </authorList>
    </citation>
    <scope>NUCLEOTIDE SEQUENCE [LARGE SCALE GENOMIC DNA]</scope>
    <source>
        <strain evidence="3 4">WP2</strain>
    </source>
</reference>
<dbReference type="InterPro" id="IPR006675">
    <property type="entry name" value="HDIG_dom"/>
</dbReference>
<accession>A0A1S6HLS2</accession>
<dbReference type="PANTHER" id="PTHR43155">
    <property type="entry name" value="CYCLIC DI-GMP PHOSPHODIESTERASE PA4108-RELATED"/>
    <property type="match status" value="1"/>
</dbReference>
<dbReference type="CDD" id="cd00077">
    <property type="entry name" value="HDc"/>
    <property type="match status" value="1"/>
</dbReference>
<feature type="domain" description="HD" evidence="1">
    <location>
        <begin position="165"/>
        <end position="288"/>
    </location>
</feature>
<gene>
    <name evidence="3" type="ORF">Sps_01308</name>
</gene>
<evidence type="ECO:0000313" key="3">
    <source>
        <dbReference type="EMBL" id="AQS36476.1"/>
    </source>
</evidence>
<dbReference type="KEGG" id="spsw:Sps_01308"/>
<dbReference type="SMART" id="SM00471">
    <property type="entry name" value="HDc"/>
    <property type="match status" value="1"/>
</dbReference>
<dbReference type="SUPFAM" id="SSF109604">
    <property type="entry name" value="HD-domain/PDEase-like"/>
    <property type="match status" value="1"/>
</dbReference>
<keyword evidence="4" id="KW-1185">Reference proteome</keyword>
<dbReference type="PROSITE" id="PS51832">
    <property type="entry name" value="HD_GYP"/>
    <property type="match status" value="1"/>
</dbReference>
<feature type="domain" description="HD-GYP" evidence="2">
    <location>
        <begin position="143"/>
        <end position="339"/>
    </location>
</feature>
<dbReference type="InterPro" id="IPR037522">
    <property type="entry name" value="HD_GYP_dom"/>
</dbReference>
<dbReference type="PROSITE" id="PS51831">
    <property type="entry name" value="HD"/>
    <property type="match status" value="1"/>
</dbReference>
<proteinExistence type="predicted"/>
<sequence>MGSEKTSENTFNDIPIVELRPGMYVVSISTDNQKLSMKSEGYILNDEGVSKLVKSGVKRVCVDPSKEKKTDQIDKVMLEPSSETPPKNQQKDKTQVSLEQEMKQASTLYQNAKVLQQKMLASITEGKVIDVEAVQESTNAMVDSIFRNQDALSCMSRLRIKDEYLVEHSLNVCILMTIFAKHLGFDKPSIEELALGAFLHDIGKVLVPDEILNKPGKFTQVEYKMMQDHVLLGLRVLEETPEISDIAISMVREHHERIDGTGYPHELEGDEISEYGLMIAIVDSYDAMTAERVYRSGMHPITAFKNLIKESPTYYDEALVEQFIQCLGVYPVGTLVCLNSGKIGLISKLNKSKPLNPYVRIFYNARLKQAIAMEEIDLSESKYKDQIDRCIKPEEFSLNLVGFFKATFID</sequence>
<dbReference type="Gene3D" id="1.10.3210.10">
    <property type="entry name" value="Hypothetical protein af1432"/>
    <property type="match status" value="1"/>
</dbReference>
<dbReference type="Pfam" id="PF13487">
    <property type="entry name" value="HD_5"/>
    <property type="match status" value="1"/>
</dbReference>
<dbReference type="Pfam" id="PF11871">
    <property type="entry name" value="DUF3391"/>
    <property type="match status" value="1"/>
</dbReference>
<dbReference type="InterPro" id="IPR021812">
    <property type="entry name" value="DUF3391"/>
</dbReference>
<dbReference type="OrthoDB" id="9764808at2"/>
<name>A0A1S6HLS2_9GAMM</name>
<dbReference type="RefSeq" id="WP_077751786.1">
    <property type="nucleotide sequence ID" value="NZ_CP014782.1"/>
</dbReference>
<dbReference type="Proteomes" id="UP000189545">
    <property type="component" value="Chromosome"/>
</dbReference>
<protein>
    <submittedName>
        <fullName evidence="3">Uncharacterized domain HDIG-containing protein</fullName>
    </submittedName>
</protein>
<dbReference type="EMBL" id="CP014782">
    <property type="protein sequence ID" value="AQS36476.1"/>
    <property type="molecule type" value="Genomic_DNA"/>
</dbReference>
<dbReference type="PANTHER" id="PTHR43155:SF2">
    <property type="entry name" value="CYCLIC DI-GMP PHOSPHODIESTERASE PA4108"/>
    <property type="match status" value="1"/>
</dbReference>
<dbReference type="GO" id="GO:0008081">
    <property type="term" value="F:phosphoric diester hydrolase activity"/>
    <property type="evidence" value="ECO:0007669"/>
    <property type="project" value="UniProtKB-ARBA"/>
</dbReference>
<dbReference type="NCBIfam" id="TIGR00277">
    <property type="entry name" value="HDIG"/>
    <property type="match status" value="1"/>
</dbReference>
<dbReference type="STRING" id="225848.Sps_01308"/>
<evidence type="ECO:0000313" key="4">
    <source>
        <dbReference type="Proteomes" id="UP000189545"/>
    </source>
</evidence>